<gene>
    <name evidence="1" type="ORF">AXG93_725s1040</name>
</gene>
<keyword evidence="2" id="KW-1185">Reference proteome</keyword>
<dbReference type="EMBL" id="LVLJ01001095">
    <property type="protein sequence ID" value="OAE31415.1"/>
    <property type="molecule type" value="Genomic_DNA"/>
</dbReference>
<sequence length="82" mass="9129">MLRMVRIHAEVKRGEEVLPEIRGCLERSGRTLWNSDGLLSWLAPAEKCSPALQQQQHPDFADALRVPTGWLAAPPDGLTNAR</sequence>
<proteinExistence type="predicted"/>
<dbReference type="AlphaFoldDB" id="A0A176WGI9"/>
<reference evidence="1" key="1">
    <citation type="submission" date="2016-03" db="EMBL/GenBank/DDBJ databases">
        <title>Mechanisms controlling the formation of the plant cell surface in tip-growing cells are functionally conserved among land plants.</title>
        <authorList>
            <person name="Honkanen S."/>
            <person name="Jones V.A."/>
            <person name="Morieri G."/>
            <person name="Champion C."/>
            <person name="Hetherington A.J."/>
            <person name="Kelly S."/>
            <person name="Saint-Marcoux D."/>
            <person name="Proust H."/>
            <person name="Prescott H."/>
            <person name="Dolan L."/>
        </authorList>
    </citation>
    <scope>NUCLEOTIDE SEQUENCE [LARGE SCALE GENOMIC DNA]</scope>
    <source>
        <tissue evidence="1">Whole gametophyte</tissue>
    </source>
</reference>
<accession>A0A176WGI9</accession>
<evidence type="ECO:0000313" key="1">
    <source>
        <dbReference type="EMBL" id="OAE31415.1"/>
    </source>
</evidence>
<name>A0A176WGI9_MARPO</name>
<evidence type="ECO:0000313" key="2">
    <source>
        <dbReference type="Proteomes" id="UP000077202"/>
    </source>
</evidence>
<protein>
    <submittedName>
        <fullName evidence="1">Uncharacterized protein</fullName>
    </submittedName>
</protein>
<comment type="caution">
    <text evidence="1">The sequence shown here is derived from an EMBL/GenBank/DDBJ whole genome shotgun (WGS) entry which is preliminary data.</text>
</comment>
<dbReference type="Proteomes" id="UP000077202">
    <property type="component" value="Unassembled WGS sequence"/>
</dbReference>
<organism evidence="1 2">
    <name type="scientific">Marchantia polymorpha subsp. ruderalis</name>
    <dbReference type="NCBI Taxonomy" id="1480154"/>
    <lineage>
        <taxon>Eukaryota</taxon>
        <taxon>Viridiplantae</taxon>
        <taxon>Streptophyta</taxon>
        <taxon>Embryophyta</taxon>
        <taxon>Marchantiophyta</taxon>
        <taxon>Marchantiopsida</taxon>
        <taxon>Marchantiidae</taxon>
        <taxon>Marchantiales</taxon>
        <taxon>Marchantiaceae</taxon>
        <taxon>Marchantia</taxon>
    </lineage>
</organism>